<evidence type="ECO:0000313" key="2">
    <source>
        <dbReference type="EMBL" id="SDY22342.1"/>
    </source>
</evidence>
<evidence type="ECO:0000259" key="1">
    <source>
        <dbReference type="PROSITE" id="PS50404"/>
    </source>
</evidence>
<dbReference type="RefSeq" id="WP_089881828.1">
    <property type="nucleotide sequence ID" value="NZ_FNPF01000004.1"/>
</dbReference>
<dbReference type="AlphaFoldDB" id="A0A1H3I405"/>
<dbReference type="SUPFAM" id="SSF52833">
    <property type="entry name" value="Thioredoxin-like"/>
    <property type="match status" value="1"/>
</dbReference>
<feature type="domain" description="GST N-terminal" evidence="1">
    <location>
        <begin position="1"/>
        <end position="82"/>
    </location>
</feature>
<name>A0A1H3I405_9RHOB</name>
<keyword evidence="3" id="KW-1185">Reference proteome</keyword>
<protein>
    <submittedName>
        <fullName evidence="2">Glutathione S-transferase</fullName>
    </submittedName>
</protein>
<evidence type="ECO:0000313" key="3">
    <source>
        <dbReference type="Proteomes" id="UP000199286"/>
    </source>
</evidence>
<dbReference type="Gene3D" id="1.20.1050.10">
    <property type="match status" value="1"/>
</dbReference>
<reference evidence="2 3" key="1">
    <citation type="submission" date="2016-10" db="EMBL/GenBank/DDBJ databases">
        <authorList>
            <person name="de Groot N.N."/>
        </authorList>
    </citation>
    <scope>NUCLEOTIDE SEQUENCE [LARGE SCALE GENOMIC DNA]</scope>
    <source>
        <strain evidence="2 3">DSM 26880</strain>
    </source>
</reference>
<dbReference type="CDD" id="cd03049">
    <property type="entry name" value="GST_N_3"/>
    <property type="match status" value="1"/>
</dbReference>
<dbReference type="EMBL" id="FNPF01000004">
    <property type="protein sequence ID" value="SDY22342.1"/>
    <property type="molecule type" value="Genomic_DNA"/>
</dbReference>
<organism evidence="2 3">
    <name type="scientific">Citreimonas salinaria</name>
    <dbReference type="NCBI Taxonomy" id="321339"/>
    <lineage>
        <taxon>Bacteria</taxon>
        <taxon>Pseudomonadati</taxon>
        <taxon>Pseudomonadota</taxon>
        <taxon>Alphaproteobacteria</taxon>
        <taxon>Rhodobacterales</taxon>
        <taxon>Roseobacteraceae</taxon>
        <taxon>Citreimonas</taxon>
    </lineage>
</organism>
<dbReference type="Pfam" id="PF13409">
    <property type="entry name" value="GST_N_2"/>
    <property type="match status" value="1"/>
</dbReference>
<dbReference type="PROSITE" id="PS50404">
    <property type="entry name" value="GST_NTER"/>
    <property type="match status" value="1"/>
</dbReference>
<proteinExistence type="predicted"/>
<dbReference type="Pfam" id="PF13410">
    <property type="entry name" value="GST_C_2"/>
    <property type="match status" value="1"/>
</dbReference>
<dbReference type="Gene3D" id="3.40.30.10">
    <property type="entry name" value="Glutaredoxin"/>
    <property type="match status" value="1"/>
</dbReference>
<dbReference type="Proteomes" id="UP000199286">
    <property type="component" value="Unassembled WGS sequence"/>
</dbReference>
<dbReference type="STRING" id="321339.SAMN05444340_104347"/>
<dbReference type="SUPFAM" id="SSF47616">
    <property type="entry name" value="GST C-terminal domain-like"/>
    <property type="match status" value="1"/>
</dbReference>
<keyword evidence="2" id="KW-0808">Transferase</keyword>
<dbReference type="InterPro" id="IPR036249">
    <property type="entry name" value="Thioredoxin-like_sf"/>
</dbReference>
<dbReference type="OrthoDB" id="9795329at2"/>
<dbReference type="CDD" id="cd03205">
    <property type="entry name" value="GST_C_6"/>
    <property type="match status" value="1"/>
</dbReference>
<dbReference type="GO" id="GO:0016740">
    <property type="term" value="F:transferase activity"/>
    <property type="evidence" value="ECO:0007669"/>
    <property type="project" value="UniProtKB-KW"/>
</dbReference>
<dbReference type="InterPro" id="IPR036282">
    <property type="entry name" value="Glutathione-S-Trfase_C_sf"/>
</dbReference>
<sequence length="201" mass="22540">MKLLKAGPSPFVRTVLVTLHETGQFDEVEMVNVTASPLQPDPTLVAANPVGKIPALIRDDGPTLYDSRVICRYLDHRAGGRLYPEARLWDTLTLEATAHGIMDAAVLIIYEERFRPAEKVSAEWMDAQWAKVSRALDALQTRWMSHLNGRLDMGQIAVGVALSYLDFRHDARGWRSSRDELAAWHGTFCERPSMLATRPEA</sequence>
<accession>A0A1H3I405</accession>
<gene>
    <name evidence="2" type="ORF">SAMN05444340_104347</name>
</gene>
<dbReference type="InterPro" id="IPR004045">
    <property type="entry name" value="Glutathione_S-Trfase_N"/>
</dbReference>